<organism evidence="14 15">
    <name type="scientific">Iodidimonas gelatinilytica</name>
    <dbReference type="NCBI Taxonomy" id="1236966"/>
    <lineage>
        <taxon>Bacteria</taxon>
        <taxon>Pseudomonadati</taxon>
        <taxon>Pseudomonadota</taxon>
        <taxon>Alphaproteobacteria</taxon>
        <taxon>Iodidimonadales</taxon>
        <taxon>Iodidimonadaceae</taxon>
        <taxon>Iodidimonas</taxon>
    </lineage>
</organism>
<feature type="signal peptide" evidence="12">
    <location>
        <begin position="1"/>
        <end position="24"/>
    </location>
</feature>
<dbReference type="Gene3D" id="2.40.170.20">
    <property type="entry name" value="TonB-dependent receptor, beta-barrel domain"/>
    <property type="match status" value="1"/>
</dbReference>
<dbReference type="InterPro" id="IPR000531">
    <property type="entry name" value="Beta-barrel_TonB"/>
</dbReference>
<keyword evidence="4" id="KW-0406">Ion transport</keyword>
<evidence type="ECO:0000256" key="5">
    <source>
        <dbReference type="ARBA" id="ARBA00022692"/>
    </source>
</evidence>
<keyword evidence="12" id="KW-0732">Signal</keyword>
<dbReference type="Pfam" id="PF00593">
    <property type="entry name" value="TonB_dep_Rec_b-barrel"/>
    <property type="match status" value="1"/>
</dbReference>
<keyword evidence="6" id="KW-0408">Iron</keyword>
<feature type="domain" description="Secretin/TonB short N-terminal" evidence="13">
    <location>
        <begin position="57"/>
        <end position="108"/>
    </location>
</feature>
<dbReference type="PANTHER" id="PTHR47234">
    <property type="match status" value="1"/>
</dbReference>
<dbReference type="InterPro" id="IPR011662">
    <property type="entry name" value="Secretin/TonB_short_N"/>
</dbReference>
<evidence type="ECO:0000259" key="13">
    <source>
        <dbReference type="SMART" id="SM00965"/>
    </source>
</evidence>
<dbReference type="EMBL" id="BKCM01000003">
    <property type="protein sequence ID" value="GER00299.1"/>
    <property type="molecule type" value="Genomic_DNA"/>
</dbReference>
<evidence type="ECO:0000313" key="15">
    <source>
        <dbReference type="Proteomes" id="UP000325187"/>
    </source>
</evidence>
<evidence type="ECO:0000256" key="7">
    <source>
        <dbReference type="ARBA" id="ARBA00023077"/>
    </source>
</evidence>
<dbReference type="SUPFAM" id="SSF56935">
    <property type="entry name" value="Porins"/>
    <property type="match status" value="1"/>
</dbReference>
<evidence type="ECO:0000256" key="10">
    <source>
        <dbReference type="PROSITE-ProRule" id="PRU01360"/>
    </source>
</evidence>
<evidence type="ECO:0000313" key="14">
    <source>
        <dbReference type="EMBL" id="GER00299.1"/>
    </source>
</evidence>
<keyword evidence="15" id="KW-1185">Reference proteome</keyword>
<dbReference type="PROSITE" id="PS52016">
    <property type="entry name" value="TONB_DEPENDENT_REC_3"/>
    <property type="match status" value="1"/>
</dbReference>
<keyword evidence="3 10" id="KW-1134">Transmembrane beta strand</keyword>
<dbReference type="InterPro" id="IPR012910">
    <property type="entry name" value="Plug_dom"/>
</dbReference>
<proteinExistence type="inferred from homology"/>
<keyword evidence="5 10" id="KW-0812">Transmembrane</keyword>
<evidence type="ECO:0000256" key="9">
    <source>
        <dbReference type="ARBA" id="ARBA00023237"/>
    </source>
</evidence>
<keyword evidence="2 10" id="KW-0813">Transport</keyword>
<feature type="chain" id="PRO_5022662108" evidence="12">
    <location>
        <begin position="25"/>
        <end position="1077"/>
    </location>
</feature>
<keyword evidence="7 11" id="KW-0798">TonB box</keyword>
<protein>
    <submittedName>
        <fullName evidence="14">TonB-dependent receptor</fullName>
    </submittedName>
</protein>
<dbReference type="SMART" id="SM00965">
    <property type="entry name" value="STN"/>
    <property type="match status" value="1"/>
</dbReference>
<dbReference type="InterPro" id="IPR039426">
    <property type="entry name" value="TonB-dep_rcpt-like"/>
</dbReference>
<evidence type="ECO:0000256" key="6">
    <source>
        <dbReference type="ARBA" id="ARBA00023004"/>
    </source>
</evidence>
<keyword evidence="9 10" id="KW-0998">Cell outer membrane</keyword>
<dbReference type="Proteomes" id="UP000325187">
    <property type="component" value="Unassembled WGS sequence"/>
</dbReference>
<comment type="caution">
    <text evidence="14">The sequence shown here is derived from an EMBL/GenBank/DDBJ whole genome shotgun (WGS) entry which is preliminary data.</text>
</comment>
<evidence type="ECO:0000256" key="11">
    <source>
        <dbReference type="RuleBase" id="RU003357"/>
    </source>
</evidence>
<dbReference type="RefSeq" id="WP_150001953.1">
    <property type="nucleotide sequence ID" value="NZ_BKCM01000003.1"/>
</dbReference>
<dbReference type="PANTHER" id="PTHR47234:SF2">
    <property type="entry name" value="TONB-DEPENDENT RECEPTOR"/>
    <property type="match status" value="1"/>
</dbReference>
<dbReference type="AlphaFoldDB" id="A0A5A7MZ97"/>
<keyword evidence="4" id="KW-0410">Iron transport</keyword>
<evidence type="ECO:0000256" key="3">
    <source>
        <dbReference type="ARBA" id="ARBA00022452"/>
    </source>
</evidence>
<reference evidence="14 15" key="1">
    <citation type="submission" date="2019-09" db="EMBL/GenBank/DDBJ databases">
        <title>NBRP : Genome information of microbial organism related human and environment.</title>
        <authorList>
            <person name="Hattori M."/>
            <person name="Oshima K."/>
            <person name="Inaba H."/>
            <person name="Suda W."/>
            <person name="Sakamoto M."/>
            <person name="Iino T."/>
            <person name="Kitahara M."/>
            <person name="Oshida Y."/>
            <person name="Iida T."/>
            <person name="Kudo T."/>
            <person name="Itoh T."/>
            <person name="Ohkuma M."/>
        </authorList>
    </citation>
    <scope>NUCLEOTIDE SEQUENCE [LARGE SCALE GENOMIC DNA]</scope>
    <source>
        <strain evidence="14 15">Mie-1</strain>
    </source>
</reference>
<gene>
    <name evidence="14" type="primary">btuB_1</name>
    <name evidence="14" type="ORF">JCM17845_09220</name>
</gene>
<keyword evidence="8 10" id="KW-0472">Membrane</keyword>
<dbReference type="GO" id="GO:0009279">
    <property type="term" value="C:cell outer membrane"/>
    <property type="evidence" value="ECO:0007669"/>
    <property type="project" value="UniProtKB-SubCell"/>
</dbReference>
<sequence>MTSFKVGTSVLALTLGLLSGAAQAGSADVAPAQSQHFEIDVQPVESALRHFAQQSGFQLAWLARETADMEARAVKGHYVPEDAIRLLLEGTGLDFRQVDEKTIAILTKSAAREDSGSVGQGLTKLASSGPVSTLGLAQVVPPAGASPDEQSVNLIEEVVVTGSRIRRSGTSTPIPVTVLDARKIALSGDARLADTLNELPAIGATQTLANSNDDPQEAGTNFLNLRRLGIDRTLVLVNGRRHVGSRPGTTAVDVNTIPTSMVERVEVITGGASAVYGADAVSGVVNLIMRDDFEGLKLDGQMGITDEGDGESYQLSLTAGANFADNRGNVFFNTSWDKTKRVNATDRGYASENFRFATNPANTGPDDGIPDQILFDNTGFIGTPAGGQVVGPDGADLFVAAGGPFTFDANGNLISQDLGALPESFLSQGGDFVDLSRFDLLQVPIERLIVSGGMHYALHDKVTLFANAKYAQSESATAGQPTFSLPSFSPIFILADNPFVPQELNNILVDNGAEGFFVSRTNVDQGQRRSRSDRDTVQLEVGLKGDITSNLDYTVHYQYGRSDNSTEFMNEQVLSRFNQQLDAVLDADGNIVCRDPSGGCVPLNVLGPNAATADALAFSHVDFITEGRLTQQVVNATITGDSAGFMDLPAGPLGFALGTEYRRESTATEEGFLRNSGDVFPGGVIEDTVGNFDVWELFGEISIPVLRGVPFAEEVNIEAAVRYADYSTIGSATTWKVGGDWAPVRDIRFRAVVSQAVRAPNIGELFAPTRLENPFLEDPCDVSNINSGSPNRAANCAALGLPQDFISNAGAVTTRVLTGGNPDLKEETADTLTLGAVITPRMVPGFSLTVDYWDIEIDDAVNSFPVQAVANNCVDADSINNPFCESIVRRSDGNFDSISSQLINVASLKAAGIDIEASYFLDLGMVTGDAVPGGLDFNLVATYLDKLDFFAQEGQAEPDREAGELGDPDWTVNLRATYELGDLTVSLYERFISSQRFDLAENPDFRDPNSTGSEWYTDLQIRYRLLEQTEIYVGVDNLFDNAPPILARVPETRSFGNDAVVYDQIGRFFYAGVTVQF</sequence>
<name>A0A5A7MZ97_9PROT</name>
<accession>A0A5A7MZ97</accession>
<evidence type="ECO:0000256" key="12">
    <source>
        <dbReference type="SAM" id="SignalP"/>
    </source>
</evidence>
<dbReference type="InterPro" id="IPR037066">
    <property type="entry name" value="Plug_dom_sf"/>
</dbReference>
<comment type="subcellular location">
    <subcellularLocation>
        <location evidence="1 10">Cell outer membrane</location>
        <topology evidence="1 10">Multi-pass membrane protein</topology>
    </subcellularLocation>
</comment>
<keyword evidence="14" id="KW-0675">Receptor</keyword>
<dbReference type="GO" id="GO:0006826">
    <property type="term" value="P:iron ion transport"/>
    <property type="evidence" value="ECO:0007669"/>
    <property type="project" value="UniProtKB-KW"/>
</dbReference>
<evidence type="ECO:0000256" key="4">
    <source>
        <dbReference type="ARBA" id="ARBA00022496"/>
    </source>
</evidence>
<comment type="similarity">
    <text evidence="10 11">Belongs to the TonB-dependent receptor family.</text>
</comment>
<dbReference type="Gene3D" id="2.170.130.10">
    <property type="entry name" value="TonB-dependent receptor, plug domain"/>
    <property type="match status" value="1"/>
</dbReference>
<evidence type="ECO:0000256" key="1">
    <source>
        <dbReference type="ARBA" id="ARBA00004571"/>
    </source>
</evidence>
<dbReference type="Gene3D" id="3.55.50.30">
    <property type="match status" value="1"/>
</dbReference>
<dbReference type="Pfam" id="PF07715">
    <property type="entry name" value="Plug"/>
    <property type="match status" value="1"/>
</dbReference>
<evidence type="ECO:0000256" key="8">
    <source>
        <dbReference type="ARBA" id="ARBA00023136"/>
    </source>
</evidence>
<dbReference type="InterPro" id="IPR036942">
    <property type="entry name" value="Beta-barrel_TonB_sf"/>
</dbReference>
<evidence type="ECO:0000256" key="2">
    <source>
        <dbReference type="ARBA" id="ARBA00022448"/>
    </source>
</evidence>